<dbReference type="WBParaSite" id="NBR_0000295601-mRNA-1">
    <property type="protein sequence ID" value="NBR_0000295601-mRNA-1"/>
    <property type="gene ID" value="NBR_0000295601"/>
</dbReference>
<dbReference type="GO" id="GO:0055129">
    <property type="term" value="P:L-proline biosynthetic process"/>
    <property type="evidence" value="ECO:0007669"/>
    <property type="project" value="UniProtKB-UniPathway"/>
</dbReference>
<dbReference type="GO" id="GO:0005737">
    <property type="term" value="C:cytoplasm"/>
    <property type="evidence" value="ECO:0007669"/>
    <property type="project" value="TreeGrafter"/>
</dbReference>
<dbReference type="Proteomes" id="UP000271162">
    <property type="component" value="Unassembled WGS sequence"/>
</dbReference>
<dbReference type="InterPro" id="IPR005814">
    <property type="entry name" value="Aminotrans_3"/>
</dbReference>
<dbReference type="Gene3D" id="3.90.1150.10">
    <property type="entry name" value="Aspartate Aminotransferase, domain 1"/>
    <property type="match status" value="1"/>
</dbReference>
<gene>
    <name evidence="5" type="ORF">NBR_LOCUS2957</name>
</gene>
<dbReference type="Gene3D" id="3.40.640.10">
    <property type="entry name" value="Type I PLP-dependent aspartate aminotransferase-like (Major domain)"/>
    <property type="match status" value="1"/>
</dbReference>
<dbReference type="GO" id="GO:0030170">
    <property type="term" value="F:pyridoxal phosphate binding"/>
    <property type="evidence" value="ECO:0007669"/>
    <property type="project" value="InterPro"/>
</dbReference>
<dbReference type="STRING" id="27835.A0A0N4XKA4"/>
<dbReference type="UniPathway" id="UPA00098">
    <property type="reaction ID" value="UER00358"/>
</dbReference>
<dbReference type="EC" id="2.6.1.13" evidence="4"/>
<reference evidence="7" key="1">
    <citation type="submission" date="2017-02" db="UniProtKB">
        <authorList>
            <consortium name="WormBaseParasite"/>
        </authorList>
    </citation>
    <scope>IDENTIFICATION</scope>
</reference>
<dbReference type="PANTHER" id="PTHR11986:SF18">
    <property type="entry name" value="ORNITHINE AMINOTRANSFERASE, MITOCHONDRIAL"/>
    <property type="match status" value="1"/>
</dbReference>
<keyword evidence="3 4" id="KW-0663">Pyridoxal phosphate</keyword>
<dbReference type="Pfam" id="PF00202">
    <property type="entry name" value="Aminotran_3"/>
    <property type="match status" value="1"/>
</dbReference>
<dbReference type="GO" id="GO:0004587">
    <property type="term" value="F:ornithine aminotransferase activity"/>
    <property type="evidence" value="ECO:0007669"/>
    <property type="project" value="UniProtKB-EC"/>
</dbReference>
<evidence type="ECO:0000313" key="7">
    <source>
        <dbReference type="WBParaSite" id="NBR_0000295601-mRNA-1"/>
    </source>
</evidence>
<dbReference type="InterPro" id="IPR015424">
    <property type="entry name" value="PyrdxlP-dep_Trfase"/>
</dbReference>
<name>A0A0N4XKA4_NIPBR</name>
<reference evidence="5 6" key="2">
    <citation type="submission" date="2018-11" db="EMBL/GenBank/DDBJ databases">
        <authorList>
            <consortium name="Pathogen Informatics"/>
        </authorList>
    </citation>
    <scope>NUCLEOTIDE SEQUENCE [LARGE SCALE GENOMIC DNA]</scope>
</reference>
<comment type="cofactor">
    <cofactor evidence="1 4">
        <name>pyridoxal 5'-phosphate</name>
        <dbReference type="ChEBI" id="CHEBI:597326"/>
    </cofactor>
</comment>
<dbReference type="GO" id="GO:0042802">
    <property type="term" value="F:identical protein binding"/>
    <property type="evidence" value="ECO:0007669"/>
    <property type="project" value="TreeGrafter"/>
</dbReference>
<evidence type="ECO:0000256" key="4">
    <source>
        <dbReference type="RuleBase" id="RU365036"/>
    </source>
</evidence>
<protein>
    <recommendedName>
        <fullName evidence="4">Ornithine aminotransferase</fullName>
        <ecNumber evidence="4">2.6.1.13</ecNumber>
    </recommendedName>
</protein>
<organism evidence="7">
    <name type="scientific">Nippostrongylus brasiliensis</name>
    <name type="common">Rat hookworm</name>
    <dbReference type="NCBI Taxonomy" id="27835"/>
    <lineage>
        <taxon>Eukaryota</taxon>
        <taxon>Metazoa</taxon>
        <taxon>Ecdysozoa</taxon>
        <taxon>Nematoda</taxon>
        <taxon>Chromadorea</taxon>
        <taxon>Rhabditida</taxon>
        <taxon>Rhabditina</taxon>
        <taxon>Rhabditomorpha</taxon>
        <taxon>Strongyloidea</taxon>
        <taxon>Heligmosomidae</taxon>
        <taxon>Nippostrongylus</taxon>
    </lineage>
</organism>
<dbReference type="AlphaFoldDB" id="A0A0N4XKA4"/>
<dbReference type="InterPro" id="IPR050103">
    <property type="entry name" value="Class-III_PLP-dep_AT"/>
</dbReference>
<dbReference type="PANTHER" id="PTHR11986">
    <property type="entry name" value="AMINOTRANSFERASE CLASS III"/>
    <property type="match status" value="1"/>
</dbReference>
<dbReference type="EMBL" id="UYSL01003919">
    <property type="protein sequence ID" value="VDL66546.1"/>
    <property type="molecule type" value="Genomic_DNA"/>
</dbReference>
<comment type="similarity">
    <text evidence="2 4">Belongs to the class-III pyridoxal-phosphate-dependent aminotransferase family.</text>
</comment>
<dbReference type="GO" id="GO:0019544">
    <property type="term" value="P:L-arginine catabolic process to L-glutamate"/>
    <property type="evidence" value="ECO:0007669"/>
    <property type="project" value="TreeGrafter"/>
</dbReference>
<comment type="catalytic activity">
    <reaction evidence="4">
        <text>a 2-oxocarboxylate + L-ornithine = L-glutamate 5-semialdehyde + an L-alpha-amino acid</text>
        <dbReference type="Rhea" id="RHEA:13877"/>
        <dbReference type="ChEBI" id="CHEBI:35179"/>
        <dbReference type="ChEBI" id="CHEBI:46911"/>
        <dbReference type="ChEBI" id="CHEBI:58066"/>
        <dbReference type="ChEBI" id="CHEBI:59869"/>
        <dbReference type="EC" id="2.6.1.13"/>
    </reaction>
</comment>
<evidence type="ECO:0000313" key="6">
    <source>
        <dbReference type="Proteomes" id="UP000271162"/>
    </source>
</evidence>
<keyword evidence="4" id="KW-0032">Aminotransferase</keyword>
<evidence type="ECO:0000256" key="1">
    <source>
        <dbReference type="ARBA" id="ARBA00001933"/>
    </source>
</evidence>
<keyword evidence="6" id="KW-1185">Reference proteome</keyword>
<sequence>MMSTLRFIRHLSSSQTLRALSTEEIIAREARFGCHNYKPLPVALSKGEGVFVWDVAGKRYFDFLAAYSAVNQGHCHPRILGAVIAQMQKLSLTSRAFYNDILGEYEEFVTKKFKYDKVLPMNTGGSKGVLSF</sequence>
<dbReference type="GO" id="GO:0010121">
    <property type="term" value="P:L-arginine catabolic process to proline via ornithine"/>
    <property type="evidence" value="ECO:0007669"/>
    <property type="project" value="TreeGrafter"/>
</dbReference>
<dbReference type="InterPro" id="IPR015422">
    <property type="entry name" value="PyrdxlP-dep_Trfase_small"/>
</dbReference>
<comment type="pathway">
    <text evidence="4">Amino-acid biosynthesis; L-proline biosynthesis; L-glutamate 5-semialdehyde from L-ornithine: step 1/1.</text>
</comment>
<evidence type="ECO:0000313" key="5">
    <source>
        <dbReference type="EMBL" id="VDL66546.1"/>
    </source>
</evidence>
<proteinExistence type="inferred from homology"/>
<keyword evidence="4" id="KW-0808">Transferase</keyword>
<evidence type="ECO:0000256" key="2">
    <source>
        <dbReference type="ARBA" id="ARBA00008954"/>
    </source>
</evidence>
<accession>A0A0N4XKA4</accession>
<dbReference type="OMA" id="ARFGCHN"/>
<dbReference type="SUPFAM" id="SSF53383">
    <property type="entry name" value="PLP-dependent transferases"/>
    <property type="match status" value="1"/>
</dbReference>
<evidence type="ECO:0000256" key="3">
    <source>
        <dbReference type="ARBA" id="ARBA00022898"/>
    </source>
</evidence>
<dbReference type="InterPro" id="IPR015421">
    <property type="entry name" value="PyrdxlP-dep_Trfase_major"/>
</dbReference>